<name>A0AB39UYV6_9GAMM</name>
<protein>
    <submittedName>
        <fullName evidence="8">Cytochrome b/b6 domain-containing protein</fullName>
    </submittedName>
</protein>
<keyword evidence="4 6" id="KW-1133">Transmembrane helix</keyword>
<dbReference type="GO" id="GO:0020037">
    <property type="term" value="F:heme binding"/>
    <property type="evidence" value="ECO:0007669"/>
    <property type="project" value="TreeGrafter"/>
</dbReference>
<feature type="transmembrane region" description="Helical" evidence="6">
    <location>
        <begin position="96"/>
        <end position="119"/>
    </location>
</feature>
<gene>
    <name evidence="8" type="ORF">AAIA72_05060</name>
</gene>
<dbReference type="EMBL" id="CP154858">
    <property type="protein sequence ID" value="XDT73343.1"/>
    <property type="molecule type" value="Genomic_DNA"/>
</dbReference>
<dbReference type="GO" id="GO:0005886">
    <property type="term" value="C:plasma membrane"/>
    <property type="evidence" value="ECO:0007669"/>
    <property type="project" value="UniProtKB-SubCell"/>
</dbReference>
<evidence type="ECO:0000256" key="6">
    <source>
        <dbReference type="SAM" id="Phobius"/>
    </source>
</evidence>
<dbReference type="GO" id="GO:0009055">
    <property type="term" value="F:electron transfer activity"/>
    <property type="evidence" value="ECO:0007669"/>
    <property type="project" value="InterPro"/>
</dbReference>
<sequence>MQARIKVWDGFVRLFHWLTVALFTALWLTGEGREVAVHSLMGYALATLIVLRIIWGFAGSEHARFNNFVRTPGETLAYLRDILANRPAHYLGHNPAGAAMVVALLLCLTGIIATGIVLLGSMEFEGPLTVLGFLLSDEQVHLIREGHAILVNLTLALVALHVLGVISASIQHKENLVAAMIHGYKNSDQHSVGGKPDASS</sequence>
<evidence type="ECO:0000313" key="8">
    <source>
        <dbReference type="EMBL" id="XDT73343.1"/>
    </source>
</evidence>
<evidence type="ECO:0000259" key="7">
    <source>
        <dbReference type="Pfam" id="PF01292"/>
    </source>
</evidence>
<dbReference type="PANTHER" id="PTHR30485">
    <property type="entry name" value="NI/FE-HYDROGENASE 1 B-TYPE CYTOCHROME SUBUNIT"/>
    <property type="match status" value="1"/>
</dbReference>
<evidence type="ECO:0000256" key="1">
    <source>
        <dbReference type="ARBA" id="ARBA00004651"/>
    </source>
</evidence>
<dbReference type="AlphaFoldDB" id="A0AB39UYV6"/>
<dbReference type="InterPro" id="IPR051542">
    <property type="entry name" value="Hydrogenase_cytochrome"/>
</dbReference>
<dbReference type="KEGG" id="tcd:AAIA72_05060"/>
<dbReference type="InterPro" id="IPR016174">
    <property type="entry name" value="Di-haem_cyt_TM"/>
</dbReference>
<dbReference type="InterPro" id="IPR011577">
    <property type="entry name" value="Cyt_b561_bac/Ni-Hgenase"/>
</dbReference>
<organism evidence="8">
    <name type="scientific">Thermohahella caldifontis</name>
    <dbReference type="NCBI Taxonomy" id="3142973"/>
    <lineage>
        <taxon>Bacteria</taxon>
        <taxon>Pseudomonadati</taxon>
        <taxon>Pseudomonadota</taxon>
        <taxon>Gammaproteobacteria</taxon>
        <taxon>Oceanospirillales</taxon>
        <taxon>Hahellaceae</taxon>
        <taxon>Thermohahella</taxon>
    </lineage>
</organism>
<dbReference type="Gene3D" id="1.20.950.20">
    <property type="entry name" value="Transmembrane di-heme cytochromes, Chain C"/>
    <property type="match status" value="1"/>
</dbReference>
<feature type="transmembrane region" description="Helical" evidence="6">
    <location>
        <begin position="149"/>
        <end position="170"/>
    </location>
</feature>
<dbReference type="GO" id="GO:0022904">
    <property type="term" value="P:respiratory electron transport chain"/>
    <property type="evidence" value="ECO:0007669"/>
    <property type="project" value="InterPro"/>
</dbReference>
<keyword evidence="5 6" id="KW-0472">Membrane</keyword>
<feature type="domain" description="Cytochrome b561 bacterial/Ni-hydrogenase" evidence="7">
    <location>
        <begin position="7"/>
        <end position="183"/>
    </location>
</feature>
<dbReference type="Pfam" id="PF01292">
    <property type="entry name" value="Ni_hydr_CYTB"/>
    <property type="match status" value="1"/>
</dbReference>
<evidence type="ECO:0000256" key="3">
    <source>
        <dbReference type="ARBA" id="ARBA00022692"/>
    </source>
</evidence>
<feature type="transmembrane region" description="Helical" evidence="6">
    <location>
        <begin position="35"/>
        <end position="55"/>
    </location>
</feature>
<evidence type="ECO:0000256" key="5">
    <source>
        <dbReference type="ARBA" id="ARBA00023136"/>
    </source>
</evidence>
<evidence type="ECO:0000256" key="4">
    <source>
        <dbReference type="ARBA" id="ARBA00022989"/>
    </source>
</evidence>
<comment type="subcellular location">
    <subcellularLocation>
        <location evidence="1">Cell membrane</location>
        <topology evidence="1">Multi-pass membrane protein</topology>
    </subcellularLocation>
</comment>
<dbReference type="SUPFAM" id="SSF81342">
    <property type="entry name" value="Transmembrane di-heme cytochromes"/>
    <property type="match status" value="1"/>
</dbReference>
<feature type="transmembrane region" description="Helical" evidence="6">
    <location>
        <begin position="12"/>
        <end position="29"/>
    </location>
</feature>
<dbReference type="PANTHER" id="PTHR30485:SF2">
    <property type="entry name" value="BLL0597 PROTEIN"/>
    <property type="match status" value="1"/>
</dbReference>
<reference evidence="8" key="1">
    <citation type="submission" date="2024-05" db="EMBL/GenBank/DDBJ databases">
        <title>Genome sequencing of novel strain.</title>
        <authorList>
            <person name="Ganbat D."/>
            <person name="Ganbat S."/>
            <person name="Lee S.-J."/>
        </authorList>
    </citation>
    <scope>NUCLEOTIDE SEQUENCE</scope>
    <source>
        <strain evidence="8">SMD15-11</strain>
    </source>
</reference>
<keyword evidence="2" id="KW-1003">Cell membrane</keyword>
<proteinExistence type="predicted"/>
<accession>A0AB39UYV6</accession>
<dbReference type="RefSeq" id="WP_369602337.1">
    <property type="nucleotide sequence ID" value="NZ_CP154858.1"/>
</dbReference>
<keyword evidence="3 6" id="KW-0812">Transmembrane</keyword>
<evidence type="ECO:0000256" key="2">
    <source>
        <dbReference type="ARBA" id="ARBA00022475"/>
    </source>
</evidence>